<comment type="caution">
    <text evidence="1">The sequence shown here is derived from an EMBL/GenBank/DDBJ whole genome shotgun (WGS) entry which is preliminary data.</text>
</comment>
<dbReference type="AlphaFoldDB" id="A0A7J3ZIG0"/>
<proteinExistence type="predicted"/>
<evidence type="ECO:0000313" key="1">
    <source>
        <dbReference type="EMBL" id="HHQ79885.1"/>
    </source>
</evidence>
<reference evidence="1" key="1">
    <citation type="journal article" date="2020" name="mSystems">
        <title>Genome- and Community-Level Interaction Insights into Carbon Utilization and Element Cycling Functions of Hydrothermarchaeota in Hydrothermal Sediment.</title>
        <authorList>
            <person name="Zhou Z."/>
            <person name="Liu Y."/>
            <person name="Xu W."/>
            <person name="Pan J."/>
            <person name="Luo Z.H."/>
            <person name="Li M."/>
        </authorList>
    </citation>
    <scope>NUCLEOTIDE SEQUENCE [LARGE SCALE GENOMIC DNA]</scope>
    <source>
        <strain evidence="1">SpSt-1116</strain>
    </source>
</reference>
<dbReference type="InterPro" id="IPR018665">
    <property type="entry name" value="DUF2122_RecB-nuclease-rel"/>
</dbReference>
<organism evidence="1">
    <name type="scientific">Fervidicoccus fontis</name>
    <dbReference type="NCBI Taxonomy" id="683846"/>
    <lineage>
        <taxon>Archaea</taxon>
        <taxon>Thermoproteota</taxon>
        <taxon>Thermoprotei</taxon>
        <taxon>Fervidicoccales</taxon>
        <taxon>Fervidicoccaceae</taxon>
        <taxon>Fervidicoccus</taxon>
    </lineage>
</organism>
<evidence type="ECO:0008006" key="2">
    <source>
        <dbReference type="Google" id="ProtNLM"/>
    </source>
</evidence>
<dbReference type="EMBL" id="DRZC01000005">
    <property type="protein sequence ID" value="HHQ79885.1"/>
    <property type="molecule type" value="Genomic_DNA"/>
</dbReference>
<protein>
    <recommendedName>
        <fullName evidence="2">Exonuclease</fullName>
    </recommendedName>
</protein>
<name>A0A7J3ZIG0_9CREN</name>
<accession>A0A7J3ZIG0</accession>
<dbReference type="Pfam" id="PF09895">
    <property type="entry name" value="DUF2122"/>
    <property type="match status" value="1"/>
</dbReference>
<sequence>MSEEKVSLLLHDVSSGNTLLNFVRTALAYKDYIELLVISRASGGAAQYGLAEASKMLYKEDVKLLVLPDIFDVTELFPQKKLVVFSRRHGSPFKSLGDIRLEDRSVILCFSGSETGFSKNELIESSVVVYPHGIRKELAPEAYLSIIMHLIATSKSDTTNGTRHSAKLD</sequence>
<gene>
    <name evidence="1" type="ORF">ENM78_00240</name>
</gene>